<sequence length="96" mass="10508">MQNLMTGYCGRESFSSTLTLTGSSAGNPINDQPKPFVKSSFTVNLRYKSIVKCNGSQIARQTSVAILVTFHAQKDVTEAATLSYHLSMNSHVNTYD</sequence>
<dbReference type="AlphaFoldDB" id="A0A0A9E0M7"/>
<proteinExistence type="predicted"/>
<evidence type="ECO:0000313" key="1">
    <source>
        <dbReference type="EMBL" id="JAD94369.1"/>
    </source>
</evidence>
<protein>
    <submittedName>
        <fullName evidence="1">Uncharacterized protein</fullName>
    </submittedName>
</protein>
<dbReference type="EMBL" id="GBRH01203526">
    <property type="protein sequence ID" value="JAD94369.1"/>
    <property type="molecule type" value="Transcribed_RNA"/>
</dbReference>
<name>A0A0A9E0M7_ARUDO</name>
<accession>A0A0A9E0M7</accession>
<organism evidence="1">
    <name type="scientific">Arundo donax</name>
    <name type="common">Giant reed</name>
    <name type="synonym">Donax arundinaceus</name>
    <dbReference type="NCBI Taxonomy" id="35708"/>
    <lineage>
        <taxon>Eukaryota</taxon>
        <taxon>Viridiplantae</taxon>
        <taxon>Streptophyta</taxon>
        <taxon>Embryophyta</taxon>
        <taxon>Tracheophyta</taxon>
        <taxon>Spermatophyta</taxon>
        <taxon>Magnoliopsida</taxon>
        <taxon>Liliopsida</taxon>
        <taxon>Poales</taxon>
        <taxon>Poaceae</taxon>
        <taxon>PACMAD clade</taxon>
        <taxon>Arundinoideae</taxon>
        <taxon>Arundineae</taxon>
        <taxon>Arundo</taxon>
    </lineage>
</organism>
<reference evidence="1" key="1">
    <citation type="submission" date="2014-09" db="EMBL/GenBank/DDBJ databases">
        <authorList>
            <person name="Magalhaes I.L.F."/>
            <person name="Oliveira U."/>
            <person name="Santos F.R."/>
            <person name="Vidigal T.H.D.A."/>
            <person name="Brescovit A.D."/>
            <person name="Santos A.J."/>
        </authorList>
    </citation>
    <scope>NUCLEOTIDE SEQUENCE</scope>
    <source>
        <tissue evidence="1">Shoot tissue taken approximately 20 cm above the soil surface</tissue>
    </source>
</reference>
<reference evidence="1" key="2">
    <citation type="journal article" date="2015" name="Data Brief">
        <title>Shoot transcriptome of the giant reed, Arundo donax.</title>
        <authorList>
            <person name="Barrero R.A."/>
            <person name="Guerrero F.D."/>
            <person name="Moolhuijzen P."/>
            <person name="Goolsby J.A."/>
            <person name="Tidwell J."/>
            <person name="Bellgard S.E."/>
            <person name="Bellgard M.I."/>
        </authorList>
    </citation>
    <scope>NUCLEOTIDE SEQUENCE</scope>
    <source>
        <tissue evidence="1">Shoot tissue taken approximately 20 cm above the soil surface</tissue>
    </source>
</reference>